<dbReference type="Pfam" id="PF00160">
    <property type="entry name" value="Pro_isomerase"/>
    <property type="match status" value="1"/>
</dbReference>
<dbReference type="Proteomes" id="UP000625976">
    <property type="component" value="Unassembled WGS sequence"/>
</dbReference>
<dbReference type="Pfam" id="PF00254">
    <property type="entry name" value="FKBP_C"/>
    <property type="match status" value="1"/>
</dbReference>
<dbReference type="PROSITE" id="PS50059">
    <property type="entry name" value="FKBP_PPIASE"/>
    <property type="match status" value="1"/>
</dbReference>
<reference evidence="9" key="1">
    <citation type="journal article" date="2014" name="Int. J. Syst. Evol. Microbiol.">
        <title>Complete genome sequence of Corynebacterium casei LMG S-19264T (=DSM 44701T), isolated from a smear-ripened cheese.</title>
        <authorList>
            <consortium name="US DOE Joint Genome Institute (JGI-PGF)"/>
            <person name="Walter F."/>
            <person name="Albersmeier A."/>
            <person name="Kalinowski J."/>
            <person name="Ruckert C."/>
        </authorList>
    </citation>
    <scope>NUCLEOTIDE SEQUENCE</scope>
    <source>
        <strain evidence="9">CGMCC 1.12751</strain>
    </source>
</reference>
<keyword evidence="3 5" id="KW-0697">Rotamase</keyword>
<dbReference type="CDD" id="cd00317">
    <property type="entry name" value="cyclophilin"/>
    <property type="match status" value="1"/>
</dbReference>
<dbReference type="PANTHER" id="PTHR45625:SF4">
    <property type="entry name" value="PEPTIDYLPROLYL ISOMERASE DOMAIN AND WD REPEAT-CONTAINING PROTEIN 1"/>
    <property type="match status" value="1"/>
</dbReference>
<dbReference type="Gene3D" id="3.10.50.40">
    <property type="match status" value="1"/>
</dbReference>
<dbReference type="InterPro" id="IPR029000">
    <property type="entry name" value="Cyclophilin-like_dom_sf"/>
</dbReference>
<evidence type="ECO:0000313" key="10">
    <source>
        <dbReference type="Proteomes" id="UP000625976"/>
    </source>
</evidence>
<dbReference type="Gene3D" id="2.40.100.10">
    <property type="entry name" value="Cyclophilin-like"/>
    <property type="match status" value="1"/>
</dbReference>
<feature type="domain" description="PPIase cyclophilin-type" evidence="8">
    <location>
        <begin position="14"/>
        <end position="145"/>
    </location>
</feature>
<dbReference type="PROSITE" id="PS50072">
    <property type="entry name" value="CSA_PPIASE_2"/>
    <property type="match status" value="1"/>
</dbReference>
<dbReference type="InterPro" id="IPR046357">
    <property type="entry name" value="PPIase_dom_sf"/>
</dbReference>
<dbReference type="InterPro" id="IPR020892">
    <property type="entry name" value="Cyclophilin-type_PPIase_CS"/>
</dbReference>
<feature type="domain" description="PPIase FKBP-type" evidence="7">
    <location>
        <begin position="222"/>
        <end position="310"/>
    </location>
</feature>
<dbReference type="InterPro" id="IPR002130">
    <property type="entry name" value="Cyclophilin-type_PPIase_dom"/>
</dbReference>
<evidence type="ECO:0000256" key="4">
    <source>
        <dbReference type="ARBA" id="ARBA00023235"/>
    </source>
</evidence>
<dbReference type="FunFam" id="3.10.50.40:FF:000047">
    <property type="entry name" value="Peptidylprolyl isomerase"/>
    <property type="match status" value="1"/>
</dbReference>
<protein>
    <recommendedName>
        <fullName evidence="6">Peptidyl-prolyl cis-trans isomerase</fullName>
        <ecNumber evidence="6">5.2.1.8</ecNumber>
    </recommendedName>
</protein>
<comment type="similarity">
    <text evidence="6">Belongs to the FKBP-type PPIase family.</text>
</comment>
<name>A0A917LRV2_9FLAO</name>
<dbReference type="PROSITE" id="PS00170">
    <property type="entry name" value="CSA_PPIASE_1"/>
    <property type="match status" value="1"/>
</dbReference>
<dbReference type="PRINTS" id="PR00153">
    <property type="entry name" value="CSAPPISMRASE"/>
</dbReference>
<organism evidence="9 10">
    <name type="scientific">Bizionia arctica</name>
    <dbReference type="NCBI Taxonomy" id="1495645"/>
    <lineage>
        <taxon>Bacteria</taxon>
        <taxon>Pseudomonadati</taxon>
        <taxon>Bacteroidota</taxon>
        <taxon>Flavobacteriia</taxon>
        <taxon>Flavobacteriales</taxon>
        <taxon>Flavobacteriaceae</taxon>
        <taxon>Bizionia</taxon>
    </lineage>
</organism>
<dbReference type="InterPro" id="IPR044666">
    <property type="entry name" value="Cyclophilin_A-like"/>
</dbReference>
<dbReference type="EC" id="5.2.1.8" evidence="6"/>
<comment type="caution">
    <text evidence="9">The sequence shown here is derived from an EMBL/GenBank/DDBJ whole genome shotgun (WGS) entry which is preliminary data.</text>
</comment>
<evidence type="ECO:0000256" key="6">
    <source>
        <dbReference type="RuleBase" id="RU003915"/>
    </source>
</evidence>
<dbReference type="EMBL" id="BMFQ01000003">
    <property type="protein sequence ID" value="GGG52817.1"/>
    <property type="molecule type" value="Genomic_DNA"/>
</dbReference>
<comment type="catalytic activity">
    <reaction evidence="1 5 6">
        <text>[protein]-peptidylproline (omega=180) = [protein]-peptidylproline (omega=0)</text>
        <dbReference type="Rhea" id="RHEA:16237"/>
        <dbReference type="Rhea" id="RHEA-COMP:10747"/>
        <dbReference type="Rhea" id="RHEA-COMP:10748"/>
        <dbReference type="ChEBI" id="CHEBI:83833"/>
        <dbReference type="ChEBI" id="CHEBI:83834"/>
        <dbReference type="EC" id="5.2.1.8"/>
    </reaction>
</comment>
<dbReference type="InterPro" id="IPR001179">
    <property type="entry name" value="PPIase_FKBP_dom"/>
</dbReference>
<evidence type="ECO:0000256" key="1">
    <source>
        <dbReference type="ARBA" id="ARBA00000971"/>
    </source>
</evidence>
<dbReference type="SUPFAM" id="SSF50891">
    <property type="entry name" value="Cyclophilin-like"/>
    <property type="match status" value="1"/>
</dbReference>
<reference evidence="9" key="2">
    <citation type="submission" date="2020-09" db="EMBL/GenBank/DDBJ databases">
        <authorList>
            <person name="Sun Q."/>
            <person name="Zhou Y."/>
        </authorList>
    </citation>
    <scope>NUCLEOTIDE SEQUENCE</scope>
    <source>
        <strain evidence="9">CGMCC 1.12751</strain>
    </source>
</reference>
<dbReference type="SUPFAM" id="SSF54534">
    <property type="entry name" value="FKBP-like"/>
    <property type="match status" value="1"/>
</dbReference>
<keyword evidence="4 5" id="KW-0413">Isomerase</keyword>
<comment type="similarity">
    <text evidence="2">Belongs to the cyclophilin-type PPIase family.</text>
</comment>
<evidence type="ECO:0000256" key="3">
    <source>
        <dbReference type="ARBA" id="ARBA00023110"/>
    </source>
</evidence>
<gene>
    <name evidence="9" type="primary">ppiC</name>
    <name evidence="9" type="ORF">GCM10010976_24880</name>
</gene>
<evidence type="ECO:0000313" key="9">
    <source>
        <dbReference type="EMBL" id="GGG52817.1"/>
    </source>
</evidence>
<evidence type="ECO:0000256" key="5">
    <source>
        <dbReference type="PROSITE-ProRule" id="PRU00277"/>
    </source>
</evidence>
<keyword evidence="10" id="KW-1185">Reference proteome</keyword>
<proteinExistence type="inferred from homology"/>
<evidence type="ECO:0000259" key="7">
    <source>
        <dbReference type="PROSITE" id="PS50059"/>
    </source>
</evidence>
<dbReference type="GO" id="GO:0006457">
    <property type="term" value="P:protein folding"/>
    <property type="evidence" value="ECO:0007669"/>
    <property type="project" value="InterPro"/>
</dbReference>
<evidence type="ECO:0000259" key="8">
    <source>
        <dbReference type="PROSITE" id="PS50072"/>
    </source>
</evidence>
<sequence>MQDGLYAKFNTNKGEILVALEYKKTPGTVGNFVALAEGNMENSVKPQGTPYYDGLKFHRVIPNFMVQGGCPQGSGSGNPGYKFADEFHPELKHSGPGVLSMANAGPGTNGSQFFITHIETPWLDNMHTVFGNVVTGQDVVDAIAQGDEIETLEIVRVGSEAEAFNGIEAFRTFEGSREKRVAAERDAKRAELDALAVGFEETKSGLRYQILQKGTGKKAEKGHTVSVHYKGQLPDGTVFDSSYKRKQPLEFPIGVGQVIAGWDEGIQLLNVGDKARLVIPSDLGYGSAGAGGVIPPNATLIFDVELMDVK</sequence>
<evidence type="ECO:0000256" key="2">
    <source>
        <dbReference type="ARBA" id="ARBA00007365"/>
    </source>
</evidence>
<accession>A0A917LRV2</accession>
<dbReference type="RefSeq" id="WP_188465363.1">
    <property type="nucleotide sequence ID" value="NZ_BMFQ01000003.1"/>
</dbReference>
<dbReference type="PANTHER" id="PTHR45625">
    <property type="entry name" value="PEPTIDYL-PROLYL CIS-TRANS ISOMERASE-RELATED"/>
    <property type="match status" value="1"/>
</dbReference>
<dbReference type="GO" id="GO:0003755">
    <property type="term" value="F:peptidyl-prolyl cis-trans isomerase activity"/>
    <property type="evidence" value="ECO:0007669"/>
    <property type="project" value="UniProtKB-UniRule"/>
</dbReference>
<dbReference type="AlphaFoldDB" id="A0A917LRV2"/>